<reference evidence="1" key="1">
    <citation type="submission" date="2018-11" db="EMBL/GenBank/DDBJ databases">
        <authorList>
            <consortium name="Pathogen Informatics"/>
        </authorList>
    </citation>
    <scope>NUCLEOTIDE SEQUENCE</scope>
</reference>
<organism evidence="1 2">
    <name type="scientific">Protopolystoma xenopodis</name>
    <dbReference type="NCBI Taxonomy" id="117903"/>
    <lineage>
        <taxon>Eukaryota</taxon>
        <taxon>Metazoa</taxon>
        <taxon>Spiralia</taxon>
        <taxon>Lophotrochozoa</taxon>
        <taxon>Platyhelminthes</taxon>
        <taxon>Monogenea</taxon>
        <taxon>Polyopisthocotylea</taxon>
        <taxon>Polystomatidea</taxon>
        <taxon>Polystomatidae</taxon>
        <taxon>Protopolystoma</taxon>
    </lineage>
</organism>
<dbReference type="EMBL" id="CAAALY010247669">
    <property type="protein sequence ID" value="VEL34444.1"/>
    <property type="molecule type" value="Genomic_DNA"/>
</dbReference>
<dbReference type="OrthoDB" id="527990at2759"/>
<name>A0A448XDY8_9PLAT</name>
<protein>
    <submittedName>
        <fullName evidence="1">Uncharacterized protein</fullName>
    </submittedName>
</protein>
<sequence>MFTSSIISAGLSVLSKLSAYFRCSADEGGLLLQLAGGLMVACPRPGQLANVTACLTGPGLTVHGRLVCPDCRTYCEGILVQLG</sequence>
<comment type="caution">
    <text evidence="1">The sequence shown here is derived from an EMBL/GenBank/DDBJ whole genome shotgun (WGS) entry which is preliminary data.</text>
</comment>
<keyword evidence="2" id="KW-1185">Reference proteome</keyword>
<evidence type="ECO:0000313" key="1">
    <source>
        <dbReference type="EMBL" id="VEL34444.1"/>
    </source>
</evidence>
<dbReference type="AlphaFoldDB" id="A0A448XDY8"/>
<dbReference type="Proteomes" id="UP000784294">
    <property type="component" value="Unassembled WGS sequence"/>
</dbReference>
<evidence type="ECO:0000313" key="2">
    <source>
        <dbReference type="Proteomes" id="UP000784294"/>
    </source>
</evidence>
<proteinExistence type="predicted"/>
<gene>
    <name evidence="1" type="ORF">PXEA_LOCUS27884</name>
</gene>
<accession>A0A448XDY8</accession>